<evidence type="ECO:0000256" key="1">
    <source>
        <dbReference type="SAM" id="MobiDB-lite"/>
    </source>
</evidence>
<dbReference type="RefSeq" id="WP_382185150.1">
    <property type="nucleotide sequence ID" value="NZ_JBHSZI010000001.1"/>
</dbReference>
<dbReference type="Gene3D" id="2.130.10.10">
    <property type="entry name" value="YVTN repeat-like/Quinoprotein amine dehydrogenase"/>
    <property type="match status" value="1"/>
</dbReference>
<dbReference type="PANTHER" id="PTHR43739:SF5">
    <property type="entry name" value="EXO-ALPHA-SIALIDASE"/>
    <property type="match status" value="1"/>
</dbReference>
<feature type="region of interest" description="Disordered" evidence="1">
    <location>
        <begin position="169"/>
        <end position="249"/>
    </location>
</feature>
<proteinExistence type="predicted"/>
<protein>
    <submittedName>
        <fullName evidence="2">Uncharacterized protein</fullName>
    </submittedName>
</protein>
<gene>
    <name evidence="2" type="ORF">ACFQQG_08890</name>
</gene>
<dbReference type="InterPro" id="IPR052025">
    <property type="entry name" value="Xyloglucanase_GH74"/>
</dbReference>
<reference evidence="2 3" key="1">
    <citation type="journal article" date="2019" name="Int. J. Syst. Evol. Microbiol.">
        <title>The Global Catalogue of Microorganisms (GCM) 10K type strain sequencing project: providing services to taxonomists for standard genome sequencing and annotation.</title>
        <authorList>
            <consortium name="The Broad Institute Genomics Platform"/>
            <consortium name="The Broad Institute Genome Sequencing Center for Infectious Disease"/>
            <person name="Wu L."/>
            <person name="Ma J."/>
        </authorList>
    </citation>
    <scope>NUCLEOTIDE SEQUENCE [LARGE SCALE GENOMIC DNA]</scope>
    <source>
        <strain evidence="2 3">JCM 30072</strain>
    </source>
</reference>
<dbReference type="AlphaFoldDB" id="A0ABD5W400"/>
<sequence length="249" mass="27092">MLLIGSDDGLYRLRQLERDGDTTATQVHETGRVRRIQTFDGIDGVFAATETGLYRSLDGTHWEDLAVPVENVYAVGARAEDRTLFAGTRPAHLFETTVDDDAGWHEVDPFRDRPSGEEWQVSRHDDRAQVRDVHVAPGDSERVVAGVEVGGVHVSDDGGATWEAREGVTATSTSCVFSTPRPSSSRRGSVCSRPTTRGVTGGGSTRSSHSGTSARFRRSETRSMQPARFETLRRGTTGAPTPSCSSRRT</sequence>
<feature type="compositionally biased region" description="Low complexity" evidence="1">
    <location>
        <begin position="178"/>
        <end position="198"/>
    </location>
</feature>
<dbReference type="InterPro" id="IPR015943">
    <property type="entry name" value="WD40/YVTN_repeat-like_dom_sf"/>
</dbReference>
<feature type="compositionally biased region" description="Polar residues" evidence="1">
    <location>
        <begin position="238"/>
        <end position="249"/>
    </location>
</feature>
<organism evidence="2 3">
    <name type="scientific">Halovenus salina</name>
    <dbReference type="NCBI Taxonomy" id="1510225"/>
    <lineage>
        <taxon>Archaea</taxon>
        <taxon>Methanobacteriati</taxon>
        <taxon>Methanobacteriota</taxon>
        <taxon>Stenosarchaea group</taxon>
        <taxon>Halobacteria</taxon>
        <taxon>Halobacteriales</taxon>
        <taxon>Haloarculaceae</taxon>
        <taxon>Halovenus</taxon>
    </lineage>
</organism>
<evidence type="ECO:0000313" key="2">
    <source>
        <dbReference type="EMBL" id="MFC7058275.1"/>
    </source>
</evidence>
<dbReference type="Proteomes" id="UP001596445">
    <property type="component" value="Unassembled WGS sequence"/>
</dbReference>
<accession>A0ABD5W400</accession>
<dbReference type="SUPFAM" id="SSF110296">
    <property type="entry name" value="Oligoxyloglucan reducing end-specific cellobiohydrolase"/>
    <property type="match status" value="1"/>
</dbReference>
<evidence type="ECO:0000313" key="3">
    <source>
        <dbReference type="Proteomes" id="UP001596445"/>
    </source>
</evidence>
<dbReference type="PANTHER" id="PTHR43739">
    <property type="entry name" value="XYLOGLUCANASE (EUROFUNG)"/>
    <property type="match status" value="1"/>
</dbReference>
<dbReference type="EMBL" id="JBHSZI010000001">
    <property type="protein sequence ID" value="MFC7058275.1"/>
    <property type="molecule type" value="Genomic_DNA"/>
</dbReference>
<comment type="caution">
    <text evidence="2">The sequence shown here is derived from an EMBL/GenBank/DDBJ whole genome shotgun (WGS) entry which is preliminary data.</text>
</comment>
<name>A0ABD5W400_9EURY</name>
<keyword evidence="3" id="KW-1185">Reference proteome</keyword>